<evidence type="ECO:0000259" key="4">
    <source>
        <dbReference type="PROSITE" id="PS51774"/>
    </source>
</evidence>
<feature type="coiled-coil region" evidence="2">
    <location>
        <begin position="801"/>
        <end position="846"/>
    </location>
</feature>
<proteinExistence type="predicted"/>
<evidence type="ECO:0000313" key="6">
    <source>
        <dbReference type="Proteomes" id="UP000245207"/>
    </source>
</evidence>
<dbReference type="Pfam" id="PF25014">
    <property type="entry name" value="NET2A"/>
    <property type="match status" value="1"/>
</dbReference>
<dbReference type="PANTHER" id="PTHR31631">
    <property type="entry name" value="PROTEIN NETWORKED 2D"/>
    <property type="match status" value="1"/>
</dbReference>
<keyword evidence="5" id="KW-0808">Transferase</keyword>
<dbReference type="GO" id="GO:0016301">
    <property type="term" value="F:kinase activity"/>
    <property type="evidence" value="ECO:0007669"/>
    <property type="project" value="UniProtKB-KW"/>
</dbReference>
<dbReference type="PANTHER" id="PTHR31631:SF0">
    <property type="entry name" value="PROTEIN NETWORKED 2D"/>
    <property type="match status" value="1"/>
</dbReference>
<dbReference type="InterPro" id="IPR011684">
    <property type="entry name" value="NAB"/>
</dbReference>
<feature type="coiled-coil region" evidence="2">
    <location>
        <begin position="707"/>
        <end position="766"/>
    </location>
</feature>
<dbReference type="EMBL" id="PKPP01013309">
    <property type="protein sequence ID" value="PWA41109.1"/>
    <property type="molecule type" value="Genomic_DNA"/>
</dbReference>
<organism evidence="5 6">
    <name type="scientific">Artemisia annua</name>
    <name type="common">Sweet wormwood</name>
    <dbReference type="NCBI Taxonomy" id="35608"/>
    <lineage>
        <taxon>Eukaryota</taxon>
        <taxon>Viridiplantae</taxon>
        <taxon>Streptophyta</taxon>
        <taxon>Embryophyta</taxon>
        <taxon>Tracheophyta</taxon>
        <taxon>Spermatophyta</taxon>
        <taxon>Magnoliopsida</taxon>
        <taxon>eudicotyledons</taxon>
        <taxon>Gunneridae</taxon>
        <taxon>Pentapetalae</taxon>
        <taxon>asterids</taxon>
        <taxon>campanulids</taxon>
        <taxon>Asterales</taxon>
        <taxon>Asteraceae</taxon>
        <taxon>Asteroideae</taxon>
        <taxon>Anthemideae</taxon>
        <taxon>Artemisiinae</taxon>
        <taxon>Artemisia</taxon>
    </lineage>
</organism>
<feature type="compositionally biased region" description="Basic and acidic residues" evidence="3">
    <location>
        <begin position="156"/>
        <end position="169"/>
    </location>
</feature>
<feature type="region of interest" description="Disordered" evidence="3">
    <location>
        <begin position="127"/>
        <end position="169"/>
    </location>
</feature>
<dbReference type="InterPro" id="IPR056888">
    <property type="entry name" value="NET2A-D/KIP1-like_dom"/>
</dbReference>
<keyword evidence="6" id="KW-1185">Reference proteome</keyword>
<dbReference type="Pfam" id="PF07765">
    <property type="entry name" value="KIP1"/>
    <property type="match status" value="1"/>
</dbReference>
<dbReference type="InterPro" id="IPR056889">
    <property type="entry name" value="NET2A-D/KIP1-like_C"/>
</dbReference>
<dbReference type="AlphaFoldDB" id="A0A2U1KWG5"/>
<dbReference type="Pfam" id="PF24918">
    <property type="entry name" value="NET2A_C"/>
    <property type="match status" value="1"/>
</dbReference>
<dbReference type="PROSITE" id="PS51774">
    <property type="entry name" value="NAB"/>
    <property type="match status" value="1"/>
</dbReference>
<accession>A0A2U1KWG5</accession>
<gene>
    <name evidence="5" type="ORF">CTI12_AA556500</name>
</gene>
<dbReference type="GO" id="GO:0003779">
    <property type="term" value="F:actin binding"/>
    <property type="evidence" value="ECO:0007669"/>
    <property type="project" value="InterPro"/>
</dbReference>
<protein>
    <submittedName>
        <fullName evidence="5">Kinase interacting (KIP1-like) family protein</fullName>
    </submittedName>
</protein>
<reference evidence="5 6" key="1">
    <citation type="journal article" date="2018" name="Mol. Plant">
        <title>The genome of Artemisia annua provides insight into the evolution of Asteraceae family and artemisinin biosynthesis.</title>
        <authorList>
            <person name="Shen Q."/>
            <person name="Zhang L."/>
            <person name="Liao Z."/>
            <person name="Wang S."/>
            <person name="Yan T."/>
            <person name="Shi P."/>
            <person name="Liu M."/>
            <person name="Fu X."/>
            <person name="Pan Q."/>
            <person name="Wang Y."/>
            <person name="Lv Z."/>
            <person name="Lu X."/>
            <person name="Zhang F."/>
            <person name="Jiang W."/>
            <person name="Ma Y."/>
            <person name="Chen M."/>
            <person name="Hao X."/>
            <person name="Li L."/>
            <person name="Tang Y."/>
            <person name="Lv G."/>
            <person name="Zhou Y."/>
            <person name="Sun X."/>
            <person name="Brodelius P.E."/>
            <person name="Rose J.K.C."/>
            <person name="Tang K."/>
        </authorList>
    </citation>
    <scope>NUCLEOTIDE SEQUENCE [LARGE SCALE GENOMIC DNA]</scope>
    <source>
        <strain evidence="6">cv. Huhao1</strain>
        <tissue evidence="5">Leaf</tissue>
    </source>
</reference>
<keyword evidence="5" id="KW-0418">Kinase</keyword>
<comment type="caution">
    <text evidence="5">The sequence shown here is derived from an EMBL/GenBank/DDBJ whole genome shotgun (WGS) entry which is preliminary data.</text>
</comment>
<dbReference type="STRING" id="35608.A0A2U1KWG5"/>
<name>A0A2U1KWG5_ARTAN</name>
<feature type="coiled-coil region" evidence="2">
    <location>
        <begin position="583"/>
        <end position="645"/>
    </location>
</feature>
<dbReference type="Proteomes" id="UP000245207">
    <property type="component" value="Unassembled WGS sequence"/>
</dbReference>
<sequence length="903" mass="103833">MLQRAASNAYSWWWASHIRTKQSKWLEQSLQDMEEKVASALNLIQKDGDSFAKRAEMYYRHRPELIAFIEESVRAYRALAERYDKLSTDLQKANTTIASVFPDQLPYDTDYEDDDNDNDSVKMQRNIAPDIPKAPKVPETKDLKSFLTNGPKQTQARKETKADDVPKSGLTKEEAIEVIDKLQKDILSMQTVKEFTKSSFENGLAKFKEIENNITQMQQRVCDLQDEFKVAKGIEDDDARAIMAEAALKSCEDSLAKLQVKHEKSSQDASFEHQRIQNVKQKLESFKQEYLQERNDEEEEYKVLESDLRNSNEREQKELQEEIKETLKELSQKPLTVTEMADTIDKLVNKVLSLETLVSSQTALIDRLRIETDDLQTQIRDLEDDKANSINGTHDLDKTFNQMEKKLDGVQDLGLNIYNQNNSLEMQFTEACCEVKHLSERIQNVKLDEDIKLNEASMIREEDIKSSSSPKYENTTNGISRIPDQVSSGYGVYDMGLPVNTISKDQVEEKEISCTTDDVVKKKKIKEATEVEVEVKRENSNDTGNFVDDNILKSIKLKEEAKEETNWQELLLGGLDDKEKVLLQEYTTILRKYKAAKKELVEEEQKNQGTVVEMKLQVQDLNTLLAKRDTEIQQMKRKLKLLQEDGSNDEVLDDKEVVNKEDDIKSIFTDISEPISEIEQKLRTDIDALLDENLDFWLRFSSTFHQVQKFETEVEDLQQEIIKVKAKGGEGKSSMRSGINAIYKHLKEIQNELTIWLEQSVLLKNELQRRCSSLSDIHEEITTALREGVEEDEIKFSTHQAAKFQGEVSNMQQENSKVNEELEAALDHVTALQVETEKTLRRLEDEFGLSDNSQEQKQSRLANRSHVPLRSFIFGVKSKKQKASIMACINPHKKFTASNSDSL</sequence>
<evidence type="ECO:0000256" key="2">
    <source>
        <dbReference type="SAM" id="Coils"/>
    </source>
</evidence>
<dbReference type="OrthoDB" id="616075at2759"/>
<feature type="coiled-coil region" evidence="2">
    <location>
        <begin position="269"/>
        <end position="333"/>
    </location>
</feature>
<feature type="domain" description="NAB" evidence="4">
    <location>
        <begin position="10"/>
        <end position="90"/>
    </location>
</feature>
<evidence type="ECO:0000256" key="3">
    <source>
        <dbReference type="SAM" id="MobiDB-lite"/>
    </source>
</evidence>
<evidence type="ECO:0000256" key="1">
    <source>
        <dbReference type="ARBA" id="ARBA00023054"/>
    </source>
</evidence>
<evidence type="ECO:0000313" key="5">
    <source>
        <dbReference type="EMBL" id="PWA41109.1"/>
    </source>
</evidence>
<keyword evidence="1 2" id="KW-0175">Coiled coil</keyword>